<protein>
    <submittedName>
        <fullName evidence="1">Uncharacterized protein</fullName>
    </submittedName>
</protein>
<gene>
    <name evidence="1" type="ORF">DV707_08350</name>
</gene>
<evidence type="ECO:0000313" key="2">
    <source>
        <dbReference type="Proteomes" id="UP000296733"/>
    </source>
</evidence>
<sequence>MPPELAWFVVSDYYDPDSCRIRSQGEFLQGCLSMAFVTRVGTSLGYKRVMLEVSLSVRFNLCLTADSTEIIESGAKRCVPVWSCLLGTY</sequence>
<dbReference type="RefSeq" id="WP_103992112.1">
    <property type="nucleotide sequence ID" value="NZ_CP031311.1"/>
</dbReference>
<accession>A0A4D6H3F3</accession>
<dbReference type="EMBL" id="CP031311">
    <property type="protein sequence ID" value="QCC47668.1"/>
    <property type="molecule type" value="Genomic_DNA"/>
</dbReference>
<dbReference type="KEGG" id="hlm:DV707_08350"/>
<evidence type="ECO:0000313" key="1">
    <source>
        <dbReference type="EMBL" id="QCC47668.1"/>
    </source>
</evidence>
<name>A0A4D6H3F3_9EURY</name>
<organism evidence="1 2">
    <name type="scientific">Halobellus limi</name>
    <dbReference type="NCBI Taxonomy" id="699433"/>
    <lineage>
        <taxon>Archaea</taxon>
        <taxon>Methanobacteriati</taxon>
        <taxon>Methanobacteriota</taxon>
        <taxon>Stenosarchaea group</taxon>
        <taxon>Halobacteria</taxon>
        <taxon>Halobacteriales</taxon>
        <taxon>Haloferacaceae</taxon>
        <taxon>Halobellus</taxon>
    </lineage>
</organism>
<reference evidence="1 2" key="1">
    <citation type="journal article" date="2019" name="Nat. Commun.">
        <title>A new type of DNA phosphorothioation-based antiviral system in archaea.</title>
        <authorList>
            <person name="Xiong L."/>
            <person name="Liu S."/>
            <person name="Chen S."/>
            <person name="Xiao Y."/>
            <person name="Zhu B."/>
            <person name="Gao Y."/>
            <person name="Zhang Y."/>
            <person name="Chen B."/>
            <person name="Luo J."/>
            <person name="Deng Z."/>
            <person name="Chen X."/>
            <person name="Wang L."/>
            <person name="Chen S."/>
        </authorList>
    </citation>
    <scope>NUCLEOTIDE SEQUENCE [LARGE SCALE GENOMIC DNA]</scope>
    <source>
        <strain evidence="1 2">CGMCC 1.10331</strain>
    </source>
</reference>
<dbReference type="Proteomes" id="UP000296733">
    <property type="component" value="Chromosome"/>
</dbReference>
<dbReference type="AlphaFoldDB" id="A0A4D6H3F3"/>
<proteinExistence type="predicted"/>
<dbReference type="GeneID" id="39858093"/>